<comment type="caution">
    <text evidence="2">The sequence shown here is derived from an EMBL/GenBank/DDBJ whole genome shotgun (WGS) entry which is preliminary data.</text>
</comment>
<organism evidence="2">
    <name type="scientific">Tanacetum cinerariifolium</name>
    <name type="common">Dalmatian daisy</name>
    <name type="synonym">Chrysanthemum cinerariifolium</name>
    <dbReference type="NCBI Taxonomy" id="118510"/>
    <lineage>
        <taxon>Eukaryota</taxon>
        <taxon>Viridiplantae</taxon>
        <taxon>Streptophyta</taxon>
        <taxon>Embryophyta</taxon>
        <taxon>Tracheophyta</taxon>
        <taxon>Spermatophyta</taxon>
        <taxon>Magnoliopsida</taxon>
        <taxon>eudicotyledons</taxon>
        <taxon>Gunneridae</taxon>
        <taxon>Pentapetalae</taxon>
        <taxon>asterids</taxon>
        <taxon>campanulids</taxon>
        <taxon>Asterales</taxon>
        <taxon>Asteraceae</taxon>
        <taxon>Asteroideae</taxon>
        <taxon>Anthemideae</taxon>
        <taxon>Anthemidinae</taxon>
        <taxon>Tanacetum</taxon>
    </lineage>
</organism>
<protein>
    <submittedName>
        <fullName evidence="2">Uncharacterized protein</fullName>
    </submittedName>
</protein>
<dbReference type="EMBL" id="BKCJ010006433">
    <property type="protein sequence ID" value="GEU72134.1"/>
    <property type="molecule type" value="Genomic_DNA"/>
</dbReference>
<feature type="compositionally biased region" description="Acidic residues" evidence="1">
    <location>
        <begin position="356"/>
        <end position="371"/>
    </location>
</feature>
<accession>A0A6L2MI03</accession>
<gene>
    <name evidence="2" type="ORF">Tci_044112</name>
</gene>
<feature type="compositionally biased region" description="Basic and acidic residues" evidence="1">
    <location>
        <begin position="372"/>
        <end position="393"/>
    </location>
</feature>
<proteinExistence type="predicted"/>
<reference evidence="2" key="1">
    <citation type="journal article" date="2019" name="Sci. Rep.">
        <title>Draft genome of Tanacetum cinerariifolium, the natural source of mosquito coil.</title>
        <authorList>
            <person name="Yamashiro T."/>
            <person name="Shiraishi A."/>
            <person name="Satake H."/>
            <person name="Nakayama K."/>
        </authorList>
    </citation>
    <scope>NUCLEOTIDE SEQUENCE</scope>
</reference>
<dbReference type="AlphaFoldDB" id="A0A6L2MI03"/>
<feature type="compositionally biased region" description="Acidic residues" evidence="1">
    <location>
        <begin position="394"/>
        <end position="422"/>
    </location>
</feature>
<name>A0A6L2MI03_TANCI</name>
<feature type="compositionally biased region" description="Basic and acidic residues" evidence="1">
    <location>
        <begin position="339"/>
        <end position="355"/>
    </location>
</feature>
<sequence length="726" mass="83306">MSSITTQQAKLDLELVPKEKRLEIGKCNRRLNPGKIQREPTFQVVLDYLALTPCYSAFLITQEDPEVYMHQFWDSIYKHDTFHIFKMDKRNRFKLNLEIFIDIFKICPRVQGQDFDALPTDEEIVSFLRELRHTGEIIHSMMLLIICINRGGLLLLSLAKVYLERQLVLTSFISLEHKSFGVYTIRRMWTMLNYFGKISFTRLTTKPTKSKRRCTTLSLPKLSFTIFLLKTRHSLGETRLGCTPPGMTTYQTYLGFATRATPTKKVKKFKKPASPKLNTVLVLTKTPTKGQRVKRHVKKSTETLARGVVIRETFEMPLTKKKEKLDVTLGTGVKPGVRKVAEEESSKSEAESWRNDEDDSNNEQVLSDEDNNQEKDNDDDKTLSDNKVESDSEHETDESESGSEFDHDESEENEEDVDDEDETKIIDKAEGDEDEEMDYTTSQLYDDVDIRLNEPIDTEKGFVQEEGINAVMTNVQQGNENPDILQVIEDAHVTLSIVPQKTEVPVTSSSHSSELATKFLNFSDIPHTYAEIVSPMDVHVHHKNIGKTLQQGQNQSWLMTLASFAEKPSKTFDELMGTPIDIFAFIMNGLNINNFTQEILLGPVFRLLKGTRSNYVELEYDFEECYKALLEKIDWENPEGSDYPFDLTKPLPLVMIGNRQNVPVDYFFNNDLKYLQGGILTMTYTTSQTKTKAAQYDLSGIEDMFPNMWSHVKDAYDKHALWGISH</sequence>
<evidence type="ECO:0000256" key="1">
    <source>
        <dbReference type="SAM" id="MobiDB-lite"/>
    </source>
</evidence>
<feature type="region of interest" description="Disordered" evidence="1">
    <location>
        <begin position="336"/>
        <end position="442"/>
    </location>
</feature>
<evidence type="ECO:0000313" key="2">
    <source>
        <dbReference type="EMBL" id="GEU72134.1"/>
    </source>
</evidence>